<feature type="domain" description="Serine hydroxymethyltransferase-like" evidence="3">
    <location>
        <begin position="3"/>
        <end position="133"/>
    </location>
</feature>
<dbReference type="PANTHER" id="PTHR11680:SF35">
    <property type="entry name" value="SERINE HYDROXYMETHYLTRANSFERASE 1"/>
    <property type="match status" value="1"/>
</dbReference>
<dbReference type="GO" id="GO:0019264">
    <property type="term" value="P:glycine biosynthetic process from serine"/>
    <property type="evidence" value="ECO:0007669"/>
    <property type="project" value="TreeGrafter"/>
</dbReference>
<dbReference type="SUPFAM" id="SSF53383">
    <property type="entry name" value="PLP-dependent transferases"/>
    <property type="match status" value="1"/>
</dbReference>
<feature type="non-terminal residue" evidence="4">
    <location>
        <position position="1"/>
    </location>
</feature>
<evidence type="ECO:0000259" key="3">
    <source>
        <dbReference type="Pfam" id="PF00464"/>
    </source>
</evidence>
<reference evidence="4" key="2">
    <citation type="journal article" date="2014" name="ISME J.">
        <title>Microbial stratification in low pH oxic and suboxic macroscopic growths along an acid mine drainage.</title>
        <authorList>
            <person name="Mendez-Garcia C."/>
            <person name="Mesa V."/>
            <person name="Sprenger R.R."/>
            <person name="Richter M."/>
            <person name="Diez M.S."/>
            <person name="Solano J."/>
            <person name="Bargiela R."/>
            <person name="Golyshina O.V."/>
            <person name="Manteca A."/>
            <person name="Ramos J.L."/>
            <person name="Gallego J.R."/>
            <person name="Llorente I."/>
            <person name="Martins Dos Santos V.A."/>
            <person name="Jensen O.N."/>
            <person name="Pelaez A.I."/>
            <person name="Sanchez J."/>
            <person name="Ferrer M."/>
        </authorList>
    </citation>
    <scope>NUCLEOTIDE SEQUENCE</scope>
</reference>
<name>T0ZCU2_9ZZZZ</name>
<dbReference type="InterPro" id="IPR039429">
    <property type="entry name" value="SHMT-like_dom"/>
</dbReference>
<evidence type="ECO:0000256" key="1">
    <source>
        <dbReference type="ARBA" id="ARBA00001933"/>
    </source>
</evidence>
<dbReference type="Pfam" id="PF00464">
    <property type="entry name" value="SHMT"/>
    <property type="match status" value="1"/>
</dbReference>
<keyword evidence="4" id="KW-0489">Methyltransferase</keyword>
<dbReference type="GO" id="GO:0046653">
    <property type="term" value="P:tetrahydrofolate metabolic process"/>
    <property type="evidence" value="ECO:0007669"/>
    <property type="project" value="TreeGrafter"/>
</dbReference>
<evidence type="ECO:0000256" key="2">
    <source>
        <dbReference type="ARBA" id="ARBA00022898"/>
    </source>
</evidence>
<dbReference type="AlphaFoldDB" id="T0ZCU2"/>
<gene>
    <name evidence="4" type="ORF">B2A_09058</name>
</gene>
<dbReference type="InterPro" id="IPR049943">
    <property type="entry name" value="Ser_HO-MeTrfase-like"/>
</dbReference>
<dbReference type="InterPro" id="IPR015422">
    <property type="entry name" value="PyrdxlP-dep_Trfase_small"/>
</dbReference>
<keyword evidence="2" id="KW-0663">Pyridoxal phosphate</keyword>
<evidence type="ECO:0000313" key="4">
    <source>
        <dbReference type="EMBL" id="EQD45981.1"/>
    </source>
</evidence>
<keyword evidence="4" id="KW-0808">Transferase</keyword>
<dbReference type="GO" id="GO:0032259">
    <property type="term" value="P:methylation"/>
    <property type="evidence" value="ECO:0007669"/>
    <property type="project" value="UniProtKB-KW"/>
</dbReference>
<comment type="cofactor">
    <cofactor evidence="1">
        <name>pyridoxal 5'-phosphate</name>
        <dbReference type="ChEBI" id="CHEBI:597326"/>
    </cofactor>
</comment>
<dbReference type="EMBL" id="AUZZ01006534">
    <property type="protein sequence ID" value="EQD45981.1"/>
    <property type="molecule type" value="Genomic_DNA"/>
</dbReference>
<dbReference type="GO" id="GO:0005737">
    <property type="term" value="C:cytoplasm"/>
    <property type="evidence" value="ECO:0007669"/>
    <property type="project" value="TreeGrafter"/>
</dbReference>
<dbReference type="GO" id="GO:0030170">
    <property type="term" value="F:pyridoxal phosphate binding"/>
    <property type="evidence" value="ECO:0007669"/>
    <property type="project" value="TreeGrafter"/>
</dbReference>
<dbReference type="PANTHER" id="PTHR11680">
    <property type="entry name" value="SERINE HYDROXYMETHYLTRANSFERASE"/>
    <property type="match status" value="1"/>
</dbReference>
<proteinExistence type="predicted"/>
<organism evidence="4">
    <name type="scientific">mine drainage metagenome</name>
    <dbReference type="NCBI Taxonomy" id="410659"/>
    <lineage>
        <taxon>unclassified sequences</taxon>
        <taxon>metagenomes</taxon>
        <taxon>ecological metagenomes</taxon>
    </lineage>
</organism>
<reference evidence="4" key="1">
    <citation type="submission" date="2013-08" db="EMBL/GenBank/DDBJ databases">
        <authorList>
            <person name="Mendez C."/>
            <person name="Richter M."/>
            <person name="Ferrer M."/>
            <person name="Sanchez J."/>
        </authorList>
    </citation>
    <scope>NUCLEOTIDE SEQUENCE</scope>
</reference>
<comment type="caution">
    <text evidence="4">The sequence shown here is derived from an EMBL/GenBank/DDBJ whole genome shotgun (WGS) entry which is preliminary data.</text>
</comment>
<accession>T0ZCU2</accession>
<dbReference type="Gene3D" id="3.90.1150.10">
    <property type="entry name" value="Aspartate Aminotransferase, domain 1"/>
    <property type="match status" value="1"/>
</dbReference>
<dbReference type="GO" id="GO:0004372">
    <property type="term" value="F:glycine hydroxymethyltransferase activity"/>
    <property type="evidence" value="ECO:0007669"/>
    <property type="project" value="TreeGrafter"/>
</dbReference>
<dbReference type="GO" id="GO:0008168">
    <property type="term" value="F:methyltransferase activity"/>
    <property type="evidence" value="ECO:0007669"/>
    <property type="project" value="UniProtKB-KW"/>
</dbReference>
<dbReference type="InterPro" id="IPR015424">
    <property type="entry name" value="PyrdxlP-dep_Trfase"/>
</dbReference>
<protein>
    <submittedName>
        <fullName evidence="4">Serine hydroxymethyltransferase</fullName>
    </submittedName>
</protein>
<sequence length="183" mass="19576">ESGAFPGVTSNHHLHAMAALAVSLAEHLEFGRDYARATVRNARALAQALHDRGFDVLAADLGFTRSHTLAVRVEREGGGESVAQRLAAVGVIANKNLLPGDTSPKHPGGIRIGTPEVTRLGMGEREMVRVAEILDDLLHRGKPPEAVAAEVAELKAGFTTLRYCFAAGEAAYRYYDLVGRDPP</sequence>